<dbReference type="GO" id="GO:0016231">
    <property type="term" value="F:beta-N-acetylglucosaminidase activity"/>
    <property type="evidence" value="ECO:0007669"/>
    <property type="project" value="TreeGrafter"/>
</dbReference>
<dbReference type="SUPFAM" id="SSF55729">
    <property type="entry name" value="Acyl-CoA N-acyltransferases (Nat)"/>
    <property type="match status" value="1"/>
</dbReference>
<dbReference type="Gene3D" id="3.40.630.30">
    <property type="match status" value="1"/>
</dbReference>
<comment type="caution">
    <text evidence="2">The sequence shown here is derived from an EMBL/GenBank/DDBJ whole genome shotgun (WGS) entry which is preliminary data.</text>
</comment>
<dbReference type="Proteomes" id="UP001222325">
    <property type="component" value="Unassembled WGS sequence"/>
</dbReference>
<dbReference type="InterPro" id="IPR016181">
    <property type="entry name" value="Acyl_CoA_acyltransferase"/>
</dbReference>
<dbReference type="PANTHER" id="PTHR13170">
    <property type="entry name" value="O-GLCNACASE"/>
    <property type="match status" value="1"/>
</dbReference>
<dbReference type="InterPro" id="IPR051822">
    <property type="entry name" value="Glycosyl_Hydrolase_84"/>
</dbReference>
<proteinExistence type="predicted"/>
<dbReference type="CDD" id="cd04301">
    <property type="entry name" value="NAT_SF"/>
    <property type="match status" value="1"/>
</dbReference>
<sequence>MAVKIRPALADDAAALSRICLLTADSGQPAEHLHDFPELPGLVWANPYVQLPTTWGFVMEEESSKEVVGYIVGSKDTPTYEKYTAENLWPGLAARYPPSLMVKPADRHYANLLQKFRVLPDSTLAFSPAHLHIDILPSHQKQGWGQRLIQTAVEHLKGEGIDGVWLVMNPQNRNASKFYEKLGFQSIAGSPKNHVGLRFESWAC</sequence>
<evidence type="ECO:0000313" key="2">
    <source>
        <dbReference type="EMBL" id="KAJ7102452.1"/>
    </source>
</evidence>
<gene>
    <name evidence="2" type="ORF">B0H15DRAFT_332904</name>
</gene>
<dbReference type="GO" id="GO:0009100">
    <property type="term" value="P:glycoprotein metabolic process"/>
    <property type="evidence" value="ECO:0007669"/>
    <property type="project" value="TreeGrafter"/>
</dbReference>
<evidence type="ECO:0000259" key="1">
    <source>
        <dbReference type="PROSITE" id="PS51186"/>
    </source>
</evidence>
<organism evidence="2 3">
    <name type="scientific">Mycena belliarum</name>
    <dbReference type="NCBI Taxonomy" id="1033014"/>
    <lineage>
        <taxon>Eukaryota</taxon>
        <taxon>Fungi</taxon>
        <taxon>Dikarya</taxon>
        <taxon>Basidiomycota</taxon>
        <taxon>Agaricomycotina</taxon>
        <taxon>Agaricomycetes</taxon>
        <taxon>Agaricomycetidae</taxon>
        <taxon>Agaricales</taxon>
        <taxon>Marasmiineae</taxon>
        <taxon>Mycenaceae</taxon>
        <taxon>Mycena</taxon>
    </lineage>
</organism>
<keyword evidence="3" id="KW-1185">Reference proteome</keyword>
<dbReference type="Pfam" id="PF00583">
    <property type="entry name" value="Acetyltransf_1"/>
    <property type="match status" value="1"/>
</dbReference>
<dbReference type="PROSITE" id="PS51186">
    <property type="entry name" value="GNAT"/>
    <property type="match status" value="1"/>
</dbReference>
<dbReference type="GO" id="GO:0016747">
    <property type="term" value="F:acyltransferase activity, transferring groups other than amino-acyl groups"/>
    <property type="evidence" value="ECO:0007669"/>
    <property type="project" value="InterPro"/>
</dbReference>
<protein>
    <submittedName>
        <fullName evidence="2">Acyl-CoA N-acyltransferase</fullName>
    </submittedName>
</protein>
<feature type="domain" description="N-acetyltransferase" evidence="1">
    <location>
        <begin position="3"/>
        <end position="204"/>
    </location>
</feature>
<evidence type="ECO:0000313" key="3">
    <source>
        <dbReference type="Proteomes" id="UP001222325"/>
    </source>
</evidence>
<dbReference type="PANTHER" id="PTHR13170:SF16">
    <property type="entry name" value="PROTEIN O-GLCNACASE"/>
    <property type="match status" value="1"/>
</dbReference>
<accession>A0AAD6XYW1</accession>
<reference evidence="2" key="1">
    <citation type="submission" date="2023-03" db="EMBL/GenBank/DDBJ databases">
        <title>Massive genome expansion in bonnet fungi (Mycena s.s.) driven by repeated elements and novel gene families across ecological guilds.</title>
        <authorList>
            <consortium name="Lawrence Berkeley National Laboratory"/>
            <person name="Harder C.B."/>
            <person name="Miyauchi S."/>
            <person name="Viragh M."/>
            <person name="Kuo A."/>
            <person name="Thoen E."/>
            <person name="Andreopoulos B."/>
            <person name="Lu D."/>
            <person name="Skrede I."/>
            <person name="Drula E."/>
            <person name="Henrissat B."/>
            <person name="Morin E."/>
            <person name="Kohler A."/>
            <person name="Barry K."/>
            <person name="LaButti K."/>
            <person name="Morin E."/>
            <person name="Salamov A."/>
            <person name="Lipzen A."/>
            <person name="Mereny Z."/>
            <person name="Hegedus B."/>
            <person name="Baldrian P."/>
            <person name="Stursova M."/>
            <person name="Weitz H."/>
            <person name="Taylor A."/>
            <person name="Grigoriev I.V."/>
            <person name="Nagy L.G."/>
            <person name="Martin F."/>
            <person name="Kauserud H."/>
        </authorList>
    </citation>
    <scope>NUCLEOTIDE SEQUENCE</scope>
    <source>
        <strain evidence="2">CBHHK173m</strain>
    </source>
</reference>
<name>A0AAD6XYW1_9AGAR</name>
<dbReference type="AlphaFoldDB" id="A0AAD6XYW1"/>
<dbReference type="InterPro" id="IPR000182">
    <property type="entry name" value="GNAT_dom"/>
</dbReference>
<dbReference type="EMBL" id="JARJCN010000003">
    <property type="protein sequence ID" value="KAJ7102452.1"/>
    <property type="molecule type" value="Genomic_DNA"/>
</dbReference>